<evidence type="ECO:0000313" key="4">
    <source>
        <dbReference type="Proteomes" id="UP000770015"/>
    </source>
</evidence>
<feature type="chain" id="PRO_5040424462" evidence="2">
    <location>
        <begin position="17"/>
        <end position="590"/>
    </location>
</feature>
<dbReference type="PANTHER" id="PTHR10353">
    <property type="entry name" value="GLYCOSYL HYDROLASE"/>
    <property type="match status" value="1"/>
</dbReference>
<dbReference type="InterPro" id="IPR017853">
    <property type="entry name" value="GH"/>
</dbReference>
<dbReference type="Gene3D" id="3.20.20.80">
    <property type="entry name" value="Glycosidases"/>
    <property type="match status" value="1"/>
</dbReference>
<dbReference type="GO" id="GO:0005975">
    <property type="term" value="P:carbohydrate metabolic process"/>
    <property type="evidence" value="ECO:0007669"/>
    <property type="project" value="InterPro"/>
</dbReference>
<dbReference type="SUPFAM" id="SSF51445">
    <property type="entry name" value="(Trans)glycosidases"/>
    <property type="match status" value="1"/>
</dbReference>
<evidence type="ECO:0000256" key="1">
    <source>
        <dbReference type="RuleBase" id="RU003690"/>
    </source>
</evidence>
<reference evidence="3" key="1">
    <citation type="journal article" date="2021" name="Nat. Commun.">
        <title>Genetic determinants of endophytism in the Arabidopsis root mycobiome.</title>
        <authorList>
            <person name="Mesny F."/>
            <person name="Miyauchi S."/>
            <person name="Thiergart T."/>
            <person name="Pickel B."/>
            <person name="Atanasova L."/>
            <person name="Karlsson M."/>
            <person name="Huettel B."/>
            <person name="Barry K.W."/>
            <person name="Haridas S."/>
            <person name="Chen C."/>
            <person name="Bauer D."/>
            <person name="Andreopoulos W."/>
            <person name="Pangilinan J."/>
            <person name="LaButti K."/>
            <person name="Riley R."/>
            <person name="Lipzen A."/>
            <person name="Clum A."/>
            <person name="Drula E."/>
            <person name="Henrissat B."/>
            <person name="Kohler A."/>
            <person name="Grigoriev I.V."/>
            <person name="Martin F.M."/>
            <person name="Hacquard S."/>
        </authorList>
    </citation>
    <scope>NUCLEOTIDE SEQUENCE</scope>
    <source>
        <strain evidence="3">MPI-SDFR-AT-0117</strain>
    </source>
</reference>
<dbReference type="OrthoDB" id="65569at2759"/>
<organism evidence="3 4">
    <name type="scientific">Plectosphaerella plurivora</name>
    <dbReference type="NCBI Taxonomy" id="936078"/>
    <lineage>
        <taxon>Eukaryota</taxon>
        <taxon>Fungi</taxon>
        <taxon>Dikarya</taxon>
        <taxon>Ascomycota</taxon>
        <taxon>Pezizomycotina</taxon>
        <taxon>Sordariomycetes</taxon>
        <taxon>Hypocreomycetidae</taxon>
        <taxon>Glomerellales</taxon>
        <taxon>Plectosphaerellaceae</taxon>
        <taxon>Plectosphaerella</taxon>
    </lineage>
</organism>
<dbReference type="EMBL" id="JAGSXJ010000027">
    <property type="protein sequence ID" value="KAH6672667.1"/>
    <property type="molecule type" value="Genomic_DNA"/>
</dbReference>
<dbReference type="Pfam" id="PF00232">
    <property type="entry name" value="Glyco_hydro_1"/>
    <property type="match status" value="1"/>
</dbReference>
<accession>A0A9P8V410</accession>
<sequence>MMRSLLIISVVATASAQGDYKWPAYRELEYATPREIPDKIVTYALPYASLSSLVPNRTTTTWPVEATPTDHDEKFGRAALSSLWKDIPVTTGLITTTVQPTPLPSHELVKPPPLPVYNVKRSCQSFPKNISWGFAGSAMQMEGALKDEGRGPSVWEARSKGQYPGEGGGPPDVAASNYYLYKQDILRLASLGVDSYSFSISWPRIVPFGVAGSPINQEAIDHYDDVINTILEHGMKPVVTLQHFDTPQYFAGSSLTGLGHPEFVEGYLYYAKTVVAHYADRVGTWYSFNEPSIEGNIDFGFGAFDVSASWNYTKNVLDAHATLVRWYRDEVKGSGLWSFKNELSSTGFALPLDPSSPSDVEAALRRNNFNVAMFANPIFLGKNVPESMAAAGYHVYTEEELAFYHGTADFFAFDIYTATFHTAPEGGIEACAQDKNHTLYPKCSVQHRNRTAMWHENFYGEIDRIAVPADAIRPMLGYWHHTYPTKHGITIGEFGLPIYHASHMSIEQHVMDPAQSNFYIPFLRETLKAINYDNVKMKGLFGWAWVDNWEWSQYRDRYGLQVFNNVTMERRFKRGIFDFADFMLKHTSEK</sequence>
<keyword evidence="4" id="KW-1185">Reference proteome</keyword>
<dbReference type="GO" id="GO:0008422">
    <property type="term" value="F:beta-glucosidase activity"/>
    <property type="evidence" value="ECO:0007669"/>
    <property type="project" value="TreeGrafter"/>
</dbReference>
<dbReference type="InterPro" id="IPR001360">
    <property type="entry name" value="Glyco_hydro_1"/>
</dbReference>
<feature type="signal peptide" evidence="2">
    <location>
        <begin position="1"/>
        <end position="16"/>
    </location>
</feature>
<keyword evidence="3" id="KW-0378">Hydrolase</keyword>
<comment type="caution">
    <text evidence="3">The sequence shown here is derived from an EMBL/GenBank/DDBJ whole genome shotgun (WGS) entry which is preliminary data.</text>
</comment>
<proteinExistence type="inferred from homology"/>
<gene>
    <name evidence="3" type="ORF">F5X68DRAFT_278577</name>
</gene>
<dbReference type="PANTHER" id="PTHR10353:SF53">
    <property type="entry name" value="BETA-1,4-GLUCOSIDASE (EUROFUNG)"/>
    <property type="match status" value="1"/>
</dbReference>
<evidence type="ECO:0000313" key="3">
    <source>
        <dbReference type="EMBL" id="KAH6672667.1"/>
    </source>
</evidence>
<comment type="similarity">
    <text evidence="1">Belongs to the glycosyl hydrolase 1 family.</text>
</comment>
<dbReference type="Proteomes" id="UP000770015">
    <property type="component" value="Unassembled WGS sequence"/>
</dbReference>
<protein>
    <submittedName>
        <fullName evidence="3">Glycoside hydrolase superfamily</fullName>
    </submittedName>
</protein>
<evidence type="ECO:0000256" key="2">
    <source>
        <dbReference type="SAM" id="SignalP"/>
    </source>
</evidence>
<dbReference type="AlphaFoldDB" id="A0A9P8V410"/>
<keyword evidence="2" id="KW-0732">Signal</keyword>
<name>A0A9P8V410_9PEZI</name>